<dbReference type="Proteomes" id="UP000198287">
    <property type="component" value="Unassembled WGS sequence"/>
</dbReference>
<name>A0A226DA85_FOLCA</name>
<feature type="transmembrane region" description="Helical" evidence="1">
    <location>
        <begin position="43"/>
        <end position="63"/>
    </location>
</feature>
<dbReference type="OrthoDB" id="8297494at2759"/>
<keyword evidence="1" id="KW-1133">Transmembrane helix</keyword>
<feature type="transmembrane region" description="Helical" evidence="1">
    <location>
        <begin position="108"/>
        <end position="127"/>
    </location>
</feature>
<feature type="transmembrane region" description="Helical" evidence="1">
    <location>
        <begin position="211"/>
        <end position="236"/>
    </location>
</feature>
<sequence length="341" mass="38842">MFNSDLLPMMKNHLTICQILKAVPYEFDPKTGRLQKLKNVRHLCIFRIQCVLSVLYLTTLFLNICFEPLSLNGKFQGVTFCMLYFVASDSAKLARSLGENLMKLLIRIAETSAVVVPFLQLILLQFAPCTPPFIFSTIPNCSVTVSKINWIVRLAVHIFETWMSLQMVFGCTVNIFYVLFSGVICILFYFRIIEKSLQILEKSFNGYPMNRVVPVMVFGIPSIEIITLFVVINFYQDIALPGFLVFPLLWMNTTLCNIVAFTSASLVHTVSEKTLIALKNRMVTINLSRGRKGSIINRELKACSVLKVKFGSNYIDRGTPLVIQNFCINQTMSLTLRRRIK</sequence>
<feature type="transmembrane region" description="Helical" evidence="1">
    <location>
        <begin position="69"/>
        <end position="87"/>
    </location>
</feature>
<keyword evidence="1" id="KW-0812">Transmembrane</keyword>
<keyword evidence="1" id="KW-0472">Membrane</keyword>
<evidence type="ECO:0000256" key="1">
    <source>
        <dbReference type="SAM" id="Phobius"/>
    </source>
</evidence>
<proteinExistence type="predicted"/>
<protein>
    <submittedName>
        <fullName evidence="2">Uncharacterized protein</fullName>
    </submittedName>
</protein>
<keyword evidence="3" id="KW-1185">Reference proteome</keyword>
<evidence type="ECO:0000313" key="3">
    <source>
        <dbReference type="Proteomes" id="UP000198287"/>
    </source>
</evidence>
<gene>
    <name evidence="2" type="ORF">Fcan01_23152</name>
</gene>
<reference evidence="2 3" key="1">
    <citation type="submission" date="2015-12" db="EMBL/GenBank/DDBJ databases">
        <title>The genome of Folsomia candida.</title>
        <authorList>
            <person name="Faddeeva A."/>
            <person name="Derks M.F."/>
            <person name="Anvar Y."/>
            <person name="Smit S."/>
            <person name="Van Straalen N."/>
            <person name="Roelofs D."/>
        </authorList>
    </citation>
    <scope>NUCLEOTIDE SEQUENCE [LARGE SCALE GENOMIC DNA]</scope>
    <source>
        <strain evidence="2 3">VU population</strain>
        <tissue evidence="2">Whole body</tissue>
    </source>
</reference>
<feature type="transmembrane region" description="Helical" evidence="1">
    <location>
        <begin position="248"/>
        <end position="271"/>
    </location>
</feature>
<evidence type="ECO:0000313" key="2">
    <source>
        <dbReference type="EMBL" id="OXA42129.1"/>
    </source>
</evidence>
<dbReference type="EMBL" id="LNIX01000027">
    <property type="protein sequence ID" value="OXA42129.1"/>
    <property type="molecule type" value="Genomic_DNA"/>
</dbReference>
<accession>A0A226DA85</accession>
<dbReference type="AlphaFoldDB" id="A0A226DA85"/>
<organism evidence="2 3">
    <name type="scientific">Folsomia candida</name>
    <name type="common">Springtail</name>
    <dbReference type="NCBI Taxonomy" id="158441"/>
    <lineage>
        <taxon>Eukaryota</taxon>
        <taxon>Metazoa</taxon>
        <taxon>Ecdysozoa</taxon>
        <taxon>Arthropoda</taxon>
        <taxon>Hexapoda</taxon>
        <taxon>Collembola</taxon>
        <taxon>Entomobryomorpha</taxon>
        <taxon>Isotomoidea</taxon>
        <taxon>Isotomidae</taxon>
        <taxon>Proisotominae</taxon>
        <taxon>Folsomia</taxon>
    </lineage>
</organism>
<feature type="transmembrane region" description="Helical" evidence="1">
    <location>
        <begin position="167"/>
        <end position="190"/>
    </location>
</feature>
<comment type="caution">
    <text evidence="2">The sequence shown here is derived from an EMBL/GenBank/DDBJ whole genome shotgun (WGS) entry which is preliminary data.</text>
</comment>